<proteinExistence type="predicted"/>
<feature type="coiled-coil region" evidence="1">
    <location>
        <begin position="119"/>
        <end position="230"/>
    </location>
</feature>
<reference evidence="3 4" key="1">
    <citation type="journal article" date="2018" name="Sci. Rep.">
        <title>Raphidocelis subcapitata (=Pseudokirchneriella subcapitata) provides an insight into genome evolution and environmental adaptations in the Sphaeropleales.</title>
        <authorList>
            <person name="Suzuki S."/>
            <person name="Yamaguchi H."/>
            <person name="Nakajima N."/>
            <person name="Kawachi M."/>
        </authorList>
    </citation>
    <scope>NUCLEOTIDE SEQUENCE [LARGE SCALE GENOMIC DNA]</scope>
    <source>
        <strain evidence="3 4">NIES-35</strain>
    </source>
</reference>
<evidence type="ECO:0000256" key="1">
    <source>
        <dbReference type="SAM" id="Coils"/>
    </source>
</evidence>
<sequence length="270" mass="28713">MAPLQLPHFDGFLVLASTANKALKEVKTAFITHRIEKYALLQETDELEKEVIFNLNTIRALKDQLAGLRNYVATLKVLLDASTADGQALREFAACIDALNAEVLMAAAADDGIRFRAYITKMERLYAGSQAQLEELALKSQADQAARAAAVQRSTELEERLQAAEAGRATAEAARAVAEAALAAEAPVAAILAELLRTSDASLAAAEARAAKLQAEVSALQRRAAAKEEEDDGDALFRECDEAREAGLADAAREAADGARAPRAACPGHT</sequence>
<dbReference type="EMBL" id="BDRX01000057">
    <property type="protein sequence ID" value="GBF94923.1"/>
    <property type="molecule type" value="Genomic_DNA"/>
</dbReference>
<keyword evidence="4" id="KW-1185">Reference proteome</keyword>
<organism evidence="3 4">
    <name type="scientific">Raphidocelis subcapitata</name>
    <dbReference type="NCBI Taxonomy" id="307507"/>
    <lineage>
        <taxon>Eukaryota</taxon>
        <taxon>Viridiplantae</taxon>
        <taxon>Chlorophyta</taxon>
        <taxon>core chlorophytes</taxon>
        <taxon>Chlorophyceae</taxon>
        <taxon>CS clade</taxon>
        <taxon>Sphaeropleales</taxon>
        <taxon>Selenastraceae</taxon>
        <taxon>Raphidocelis</taxon>
    </lineage>
</organism>
<protein>
    <submittedName>
        <fullName evidence="3">Uncharacterized protein</fullName>
    </submittedName>
</protein>
<evidence type="ECO:0000313" key="4">
    <source>
        <dbReference type="Proteomes" id="UP000247498"/>
    </source>
</evidence>
<dbReference type="AlphaFoldDB" id="A0A2V0PAI9"/>
<evidence type="ECO:0000313" key="3">
    <source>
        <dbReference type="EMBL" id="GBF94923.1"/>
    </source>
</evidence>
<evidence type="ECO:0000256" key="2">
    <source>
        <dbReference type="SAM" id="MobiDB-lite"/>
    </source>
</evidence>
<feature type="compositionally biased region" description="Low complexity" evidence="2">
    <location>
        <begin position="258"/>
        <end position="270"/>
    </location>
</feature>
<dbReference type="Proteomes" id="UP000247498">
    <property type="component" value="Unassembled WGS sequence"/>
</dbReference>
<accession>A0A2V0PAI9</accession>
<comment type="caution">
    <text evidence="3">The sequence shown here is derived from an EMBL/GenBank/DDBJ whole genome shotgun (WGS) entry which is preliminary data.</text>
</comment>
<gene>
    <name evidence="3" type="ORF">Rsub_08166</name>
</gene>
<dbReference type="InParanoid" id="A0A2V0PAI9"/>
<keyword evidence="1" id="KW-0175">Coiled coil</keyword>
<feature type="region of interest" description="Disordered" evidence="2">
    <location>
        <begin position="249"/>
        <end position="270"/>
    </location>
</feature>
<name>A0A2V0PAI9_9CHLO</name>